<dbReference type="GO" id="GO:0009306">
    <property type="term" value="P:protein secretion"/>
    <property type="evidence" value="ECO:0007669"/>
    <property type="project" value="InterPro"/>
</dbReference>
<evidence type="ECO:0000256" key="6">
    <source>
        <dbReference type="ARBA" id="ARBA00022692"/>
    </source>
</evidence>
<dbReference type="GO" id="GO:0005886">
    <property type="term" value="C:plasma membrane"/>
    <property type="evidence" value="ECO:0007669"/>
    <property type="project" value="UniProtKB-SubCell"/>
</dbReference>
<dbReference type="PRINTS" id="PR00950">
    <property type="entry name" value="TYPE3IMSPROT"/>
</dbReference>
<dbReference type="Gene3D" id="3.40.1690.10">
    <property type="entry name" value="secretion proteins EscU"/>
    <property type="match status" value="1"/>
</dbReference>
<feature type="transmembrane region" description="Helical" evidence="13">
    <location>
        <begin position="39"/>
        <end position="62"/>
    </location>
</feature>
<evidence type="ECO:0000256" key="10">
    <source>
        <dbReference type="ARBA" id="ARBA00023136"/>
    </source>
</evidence>
<comment type="caution">
    <text evidence="15">The sequence shown here is derived from an EMBL/GenBank/DDBJ whole genome shotgun (WGS) entry which is preliminary data.</text>
</comment>
<dbReference type="AlphaFoldDB" id="A0A9X2HXF2"/>
<keyword evidence="10 13" id="KW-0472">Membrane</keyword>
<sequence length="379" mass="42044">MAGENDSSQEKTEEPTARKLEKAREDGQIPRSRDLTTTFILLAGALGLTFFGQIIGGSMLGLSKNNFTLSRREVFDTDAMFAHLASSFYDGFMSLVPLMALLLIASVVGPVALGGWLLSAKAMAPKASRMSPLAGLKRMFSLKSLIELFKSVAKVSLVMIVAIMALLYWQQDIMQLAGVEVEVGIIESLQISAYATIAMAAITILVAAIDVPFQIYEHVKKLKMSFQEVKDEHKDTEGKPEVKGRIRQLQREMAQRRMMSQVPEADVVITNPTHFSVALKYDPETMSTPVLLAKGVDHTALKIREIAGVHKIDIIQSPMLARSVYYTTDIDEEIPAGLYMAVAQVLAYVFGLRNFRRGHGEKPVYPRNIQVPKDFQYDQ</sequence>
<evidence type="ECO:0000256" key="9">
    <source>
        <dbReference type="ARBA" id="ARBA00022989"/>
    </source>
</evidence>
<comment type="function">
    <text evidence="12 13">Required for formation of the rod structure in the basal body of the flagellar apparatus. Together with FliI and FliH, may constitute the export apparatus of flagellin.</text>
</comment>
<dbReference type="Proteomes" id="UP001139319">
    <property type="component" value="Unassembled WGS sequence"/>
</dbReference>
<dbReference type="GO" id="GO:0044780">
    <property type="term" value="P:bacterial-type flagellum assembly"/>
    <property type="evidence" value="ECO:0007669"/>
    <property type="project" value="InterPro"/>
</dbReference>
<dbReference type="SUPFAM" id="SSF160544">
    <property type="entry name" value="EscU C-terminal domain-like"/>
    <property type="match status" value="1"/>
</dbReference>
<dbReference type="InterPro" id="IPR029025">
    <property type="entry name" value="T3SS_substrate_exporter_C"/>
</dbReference>
<feature type="region of interest" description="Disordered" evidence="14">
    <location>
        <begin position="1"/>
        <end position="29"/>
    </location>
</feature>
<keyword evidence="5 13" id="KW-1003">Cell membrane</keyword>
<evidence type="ECO:0000256" key="7">
    <source>
        <dbReference type="ARBA" id="ARBA00022795"/>
    </source>
</evidence>
<evidence type="ECO:0000256" key="2">
    <source>
        <dbReference type="ARBA" id="ARBA00010690"/>
    </source>
</evidence>
<dbReference type="NCBIfam" id="TIGR00328">
    <property type="entry name" value="flhB"/>
    <property type="match status" value="1"/>
</dbReference>
<evidence type="ECO:0000256" key="12">
    <source>
        <dbReference type="ARBA" id="ARBA00025078"/>
    </source>
</evidence>
<evidence type="ECO:0000256" key="3">
    <source>
        <dbReference type="ARBA" id="ARBA00021622"/>
    </source>
</evidence>
<feature type="transmembrane region" description="Helical" evidence="13">
    <location>
        <begin position="148"/>
        <end position="169"/>
    </location>
</feature>
<keyword evidence="15" id="KW-0966">Cell projection</keyword>
<dbReference type="PANTHER" id="PTHR30531">
    <property type="entry name" value="FLAGELLAR BIOSYNTHETIC PROTEIN FLHB"/>
    <property type="match status" value="1"/>
</dbReference>
<dbReference type="PANTHER" id="PTHR30531:SF12">
    <property type="entry name" value="FLAGELLAR BIOSYNTHETIC PROTEIN FLHB"/>
    <property type="match status" value="1"/>
</dbReference>
<accession>A0A9X2HXF2</accession>
<keyword evidence="8 13" id="KW-0653">Protein transport</keyword>
<dbReference type="InterPro" id="IPR006136">
    <property type="entry name" value="FlhB"/>
</dbReference>
<keyword evidence="15" id="KW-0969">Cilium</keyword>
<feature type="transmembrane region" description="Helical" evidence="13">
    <location>
        <begin position="189"/>
        <end position="213"/>
    </location>
</feature>
<keyword evidence="6 13" id="KW-0812">Transmembrane</keyword>
<dbReference type="RefSeq" id="WP_253966618.1">
    <property type="nucleotide sequence ID" value="NZ_JAMFTH010000001.1"/>
</dbReference>
<dbReference type="Gene3D" id="6.10.250.2080">
    <property type="match status" value="1"/>
</dbReference>
<evidence type="ECO:0000256" key="4">
    <source>
        <dbReference type="ARBA" id="ARBA00022448"/>
    </source>
</evidence>
<comment type="similarity">
    <text evidence="2 13">Belongs to the type III secretion exporter family.</text>
</comment>
<feature type="transmembrane region" description="Helical" evidence="13">
    <location>
        <begin position="98"/>
        <end position="120"/>
    </location>
</feature>
<evidence type="ECO:0000313" key="15">
    <source>
        <dbReference type="EMBL" id="MCP8898336.1"/>
    </source>
</evidence>
<keyword evidence="15" id="KW-0282">Flagellum</keyword>
<keyword evidence="9 13" id="KW-1133">Transmembrane helix</keyword>
<reference evidence="15" key="2">
    <citation type="submission" date="2023-01" db="EMBL/GenBank/DDBJ databases">
        <title>Gilvimarinus xylanilyticus HB14 isolated from Caulerpa lentillifera aquaculture base in Hainan, China.</title>
        <authorList>
            <person name="Zhang Y.-J."/>
        </authorList>
    </citation>
    <scope>NUCLEOTIDE SEQUENCE</scope>
    <source>
        <strain evidence="15">HB14</strain>
    </source>
</reference>
<protein>
    <recommendedName>
        <fullName evidence="3 13">Flagellar biosynthetic protein FlhB</fullName>
    </recommendedName>
</protein>
<dbReference type="EMBL" id="JAMFTH010000001">
    <property type="protein sequence ID" value="MCP8898336.1"/>
    <property type="molecule type" value="Genomic_DNA"/>
</dbReference>
<dbReference type="InterPro" id="IPR006135">
    <property type="entry name" value="T3SS_substrate_exporter"/>
</dbReference>
<keyword evidence="7 13" id="KW-1005">Bacterial flagellum biogenesis</keyword>
<keyword evidence="16" id="KW-1185">Reference proteome</keyword>
<evidence type="ECO:0000256" key="1">
    <source>
        <dbReference type="ARBA" id="ARBA00004651"/>
    </source>
</evidence>
<evidence type="ECO:0000256" key="5">
    <source>
        <dbReference type="ARBA" id="ARBA00022475"/>
    </source>
</evidence>
<feature type="compositionally biased region" description="Basic and acidic residues" evidence="14">
    <location>
        <begin position="8"/>
        <end position="29"/>
    </location>
</feature>
<organism evidence="15 16">
    <name type="scientific">Gilvimarinus xylanilyticus</name>
    <dbReference type="NCBI Taxonomy" id="2944139"/>
    <lineage>
        <taxon>Bacteria</taxon>
        <taxon>Pseudomonadati</taxon>
        <taxon>Pseudomonadota</taxon>
        <taxon>Gammaproteobacteria</taxon>
        <taxon>Cellvibrionales</taxon>
        <taxon>Cellvibrionaceae</taxon>
        <taxon>Gilvimarinus</taxon>
    </lineage>
</organism>
<gene>
    <name evidence="13 15" type="primary">flhB</name>
    <name evidence="15" type="ORF">M6D89_03370</name>
</gene>
<keyword evidence="4 13" id="KW-0813">Transport</keyword>
<proteinExistence type="inferred from homology"/>
<evidence type="ECO:0000256" key="11">
    <source>
        <dbReference type="ARBA" id="ARBA00023225"/>
    </source>
</evidence>
<evidence type="ECO:0000256" key="14">
    <source>
        <dbReference type="SAM" id="MobiDB-lite"/>
    </source>
</evidence>
<evidence type="ECO:0000256" key="13">
    <source>
        <dbReference type="RuleBase" id="RU364091"/>
    </source>
</evidence>
<keyword evidence="11 13" id="KW-1006">Bacterial flagellum protein export</keyword>
<evidence type="ECO:0000313" key="16">
    <source>
        <dbReference type="Proteomes" id="UP001139319"/>
    </source>
</evidence>
<name>A0A9X2HXF2_9GAMM</name>
<reference evidence="15" key="1">
    <citation type="submission" date="2022-05" db="EMBL/GenBank/DDBJ databases">
        <authorList>
            <person name="Sun H.-N."/>
        </authorList>
    </citation>
    <scope>NUCLEOTIDE SEQUENCE</scope>
    <source>
        <strain evidence="15">HB14</strain>
    </source>
</reference>
<dbReference type="Pfam" id="PF01312">
    <property type="entry name" value="Bac_export_2"/>
    <property type="match status" value="1"/>
</dbReference>
<evidence type="ECO:0000256" key="8">
    <source>
        <dbReference type="ARBA" id="ARBA00022927"/>
    </source>
</evidence>
<comment type="subcellular location">
    <subcellularLocation>
        <location evidence="1">Cell membrane</location>
        <topology evidence="1">Multi-pass membrane protein</topology>
    </subcellularLocation>
</comment>